<dbReference type="Gramene" id="EOY09142">
    <property type="protein sequence ID" value="EOY09142"/>
    <property type="gene ID" value="TCM_024537"/>
</dbReference>
<accession>A0A061EXM2</accession>
<dbReference type="OMA" id="NTVETHA"/>
<sequence>MEDVCLLDSATTHTILCGKHFLSNVTLSKANVYTISGPVGIIDGSENATIVLPNGTTLHIKDALLSSRSKRNLLSFKYVRHNGYHLETIYEQNKECLCITSYKTS</sequence>
<name>A0A061EXM2_THECC</name>
<dbReference type="InParanoid" id="A0A061EXM2"/>
<organism evidence="1 2">
    <name type="scientific">Theobroma cacao</name>
    <name type="common">Cacao</name>
    <name type="synonym">Cocoa</name>
    <dbReference type="NCBI Taxonomy" id="3641"/>
    <lineage>
        <taxon>Eukaryota</taxon>
        <taxon>Viridiplantae</taxon>
        <taxon>Streptophyta</taxon>
        <taxon>Embryophyta</taxon>
        <taxon>Tracheophyta</taxon>
        <taxon>Spermatophyta</taxon>
        <taxon>Magnoliopsida</taxon>
        <taxon>eudicotyledons</taxon>
        <taxon>Gunneridae</taxon>
        <taxon>Pentapetalae</taxon>
        <taxon>rosids</taxon>
        <taxon>malvids</taxon>
        <taxon>Malvales</taxon>
        <taxon>Malvaceae</taxon>
        <taxon>Byttnerioideae</taxon>
        <taxon>Theobroma</taxon>
    </lineage>
</organism>
<dbReference type="HOGENOM" id="CLU_170056_0_0_1"/>
<dbReference type="eggNOG" id="KOG0017">
    <property type="taxonomic scope" value="Eukaryota"/>
</dbReference>
<reference evidence="1 2" key="1">
    <citation type="journal article" date="2013" name="Genome Biol.">
        <title>The genome sequence of the most widely cultivated cacao type and its use to identify candidate genes regulating pod color.</title>
        <authorList>
            <person name="Motamayor J.C."/>
            <person name="Mockaitis K."/>
            <person name="Schmutz J."/>
            <person name="Haiminen N."/>
            <person name="Iii D.L."/>
            <person name="Cornejo O."/>
            <person name="Findley S.D."/>
            <person name="Zheng P."/>
            <person name="Utro F."/>
            <person name="Royaert S."/>
            <person name="Saski C."/>
            <person name="Jenkins J."/>
            <person name="Podicheti R."/>
            <person name="Zhao M."/>
            <person name="Scheffler B.E."/>
            <person name="Stack J.C."/>
            <person name="Feltus F.A."/>
            <person name="Mustiga G.M."/>
            <person name="Amores F."/>
            <person name="Phillips W."/>
            <person name="Marelli J.P."/>
            <person name="May G.D."/>
            <person name="Shapiro H."/>
            <person name="Ma J."/>
            <person name="Bustamante C.D."/>
            <person name="Schnell R.J."/>
            <person name="Main D."/>
            <person name="Gilbert D."/>
            <person name="Parida L."/>
            <person name="Kuhn D.N."/>
        </authorList>
    </citation>
    <scope>NUCLEOTIDE SEQUENCE [LARGE SCALE GENOMIC DNA]</scope>
    <source>
        <strain evidence="2">cv. Matina 1-6</strain>
    </source>
</reference>
<dbReference type="Proteomes" id="UP000026915">
    <property type="component" value="Chromosome 5"/>
</dbReference>
<evidence type="ECO:0000313" key="1">
    <source>
        <dbReference type="EMBL" id="EOY09142.1"/>
    </source>
</evidence>
<protein>
    <submittedName>
        <fullName evidence="1">Uncharacterized protein</fullName>
    </submittedName>
</protein>
<evidence type="ECO:0000313" key="2">
    <source>
        <dbReference type="Proteomes" id="UP000026915"/>
    </source>
</evidence>
<dbReference type="EMBL" id="CM001883">
    <property type="protein sequence ID" value="EOY09142.1"/>
    <property type="molecule type" value="Genomic_DNA"/>
</dbReference>
<keyword evidence="2" id="KW-1185">Reference proteome</keyword>
<gene>
    <name evidence="1" type="ORF">TCM_024537</name>
</gene>
<proteinExistence type="predicted"/>
<dbReference type="AlphaFoldDB" id="A0A061EXM2"/>